<protein>
    <submittedName>
        <fullName evidence="2">Uncharacterized protein</fullName>
    </submittedName>
</protein>
<organism evidence="2 3">
    <name type="scientific">Clostridium gasigenes</name>
    <dbReference type="NCBI Taxonomy" id="94869"/>
    <lineage>
        <taxon>Bacteria</taxon>
        <taxon>Bacillati</taxon>
        <taxon>Bacillota</taxon>
        <taxon>Clostridia</taxon>
        <taxon>Eubacteriales</taxon>
        <taxon>Clostridiaceae</taxon>
        <taxon>Clostridium</taxon>
    </lineage>
</organism>
<accession>A0A1H0UB59</accession>
<dbReference type="RefSeq" id="WP_278336673.1">
    <property type="nucleotide sequence ID" value="NZ_FNJM01000010.1"/>
</dbReference>
<dbReference type="Proteomes" id="UP000198597">
    <property type="component" value="Unassembled WGS sequence"/>
</dbReference>
<feature type="transmembrane region" description="Helical" evidence="1">
    <location>
        <begin position="6"/>
        <end position="25"/>
    </location>
</feature>
<sequence>MKKSKILVYDCIILVAYGVTIEYVIQKTRANKDKKRQKDG</sequence>
<dbReference type="EMBL" id="FNJM01000010">
    <property type="protein sequence ID" value="SDP63542.1"/>
    <property type="molecule type" value="Genomic_DNA"/>
</dbReference>
<dbReference type="AlphaFoldDB" id="A0A1H0UB59"/>
<proteinExistence type="predicted"/>
<reference evidence="2 3" key="1">
    <citation type="submission" date="2016-10" db="EMBL/GenBank/DDBJ databases">
        <authorList>
            <person name="de Groot N.N."/>
        </authorList>
    </citation>
    <scope>NUCLEOTIDE SEQUENCE [LARGE SCALE GENOMIC DNA]</scope>
    <source>
        <strain evidence="2 3">DSM 12272</strain>
    </source>
</reference>
<keyword evidence="1" id="KW-1133">Transmembrane helix</keyword>
<evidence type="ECO:0000313" key="3">
    <source>
        <dbReference type="Proteomes" id="UP000198597"/>
    </source>
</evidence>
<gene>
    <name evidence="2" type="ORF">SAMN04488529_11020</name>
</gene>
<keyword evidence="3" id="KW-1185">Reference proteome</keyword>
<keyword evidence="1" id="KW-0812">Transmembrane</keyword>
<keyword evidence="1" id="KW-0472">Membrane</keyword>
<name>A0A1H0UB59_9CLOT</name>
<evidence type="ECO:0000256" key="1">
    <source>
        <dbReference type="SAM" id="Phobius"/>
    </source>
</evidence>
<evidence type="ECO:0000313" key="2">
    <source>
        <dbReference type="EMBL" id="SDP63542.1"/>
    </source>
</evidence>